<organism evidence="3">
    <name type="scientific">Zea mays</name>
    <name type="common">Maize</name>
    <dbReference type="NCBI Taxonomy" id="4577"/>
    <lineage>
        <taxon>Eukaryota</taxon>
        <taxon>Viridiplantae</taxon>
        <taxon>Streptophyta</taxon>
        <taxon>Embryophyta</taxon>
        <taxon>Tracheophyta</taxon>
        <taxon>Spermatophyta</taxon>
        <taxon>Magnoliopsida</taxon>
        <taxon>Liliopsida</taxon>
        <taxon>Poales</taxon>
        <taxon>Poaceae</taxon>
        <taxon>PACMAD clade</taxon>
        <taxon>Panicoideae</taxon>
        <taxon>Andropogonodae</taxon>
        <taxon>Andropogoneae</taxon>
        <taxon>Tripsacinae</taxon>
        <taxon>Zea</taxon>
    </lineage>
</organism>
<protein>
    <submittedName>
        <fullName evidence="3">Uncharacterized protein</fullName>
    </submittedName>
</protein>
<dbReference type="ExpressionAtlas" id="B6TZ23">
    <property type="expression patterns" value="baseline and differential"/>
</dbReference>
<keyword evidence="1" id="KW-0611">Plant defense</keyword>
<dbReference type="InterPro" id="IPR036146">
    <property type="entry name" value="Cyclotide_sf"/>
</dbReference>
<keyword evidence="2" id="KW-1015">Disulfide bond</keyword>
<sequence>MVAPTTATARLLQADTSPVFGLDIIAREFGHPDGAIYCGESCVLIPCISSVIGCRCENKVCVHRLKKPSSSLISLSRHLRAISCCFHDDPLCVKNQLHLL</sequence>
<dbReference type="AlphaFoldDB" id="B6TZ23"/>
<dbReference type="GO" id="GO:0006952">
    <property type="term" value="P:defense response"/>
    <property type="evidence" value="ECO:0007669"/>
    <property type="project" value="UniProtKB-KW"/>
</dbReference>
<reference evidence="3" key="1">
    <citation type="journal article" date="2009" name="Plant Mol. Biol.">
        <title>Insights into corn genes derived from large-scale cDNA sequencing.</title>
        <authorList>
            <person name="Alexandrov N.N."/>
            <person name="Brover V.V."/>
            <person name="Freidin S."/>
            <person name="Troukhan M.E."/>
            <person name="Tatarinova T.V."/>
            <person name="Zhang H."/>
            <person name="Swaller T.J."/>
            <person name="Lu Y.P."/>
            <person name="Bouck J."/>
            <person name="Flavell R.B."/>
            <person name="Feldmann K.A."/>
        </authorList>
    </citation>
    <scope>NUCLEOTIDE SEQUENCE</scope>
</reference>
<evidence type="ECO:0000313" key="3">
    <source>
        <dbReference type="EMBL" id="ACG42356.1"/>
    </source>
</evidence>
<dbReference type="InterPro" id="IPR005535">
    <property type="entry name" value="Cyclotide"/>
</dbReference>
<dbReference type="EMBL" id="EU970238">
    <property type="protein sequence ID" value="ACG42356.1"/>
    <property type="molecule type" value="mRNA"/>
</dbReference>
<accession>B6TZ23</accession>
<proteinExistence type="evidence at transcript level"/>
<name>B6TZ23_MAIZE</name>
<dbReference type="PROSITE" id="PS51052">
    <property type="entry name" value="CYCLOTIDE"/>
    <property type="match status" value="1"/>
</dbReference>
<dbReference type="Pfam" id="PF03784">
    <property type="entry name" value="Cyclotide"/>
    <property type="match status" value="1"/>
</dbReference>
<evidence type="ECO:0000256" key="1">
    <source>
        <dbReference type="ARBA" id="ARBA00022821"/>
    </source>
</evidence>
<dbReference type="SUPFAM" id="SSF57038">
    <property type="entry name" value="Cyclotides"/>
    <property type="match status" value="1"/>
</dbReference>
<evidence type="ECO:0000256" key="2">
    <source>
        <dbReference type="ARBA" id="ARBA00023157"/>
    </source>
</evidence>